<evidence type="ECO:0000256" key="1">
    <source>
        <dbReference type="SAM" id="MobiDB-lite"/>
    </source>
</evidence>
<keyword evidence="4" id="KW-1185">Reference proteome</keyword>
<dbReference type="AlphaFoldDB" id="A0ABD1FZL4"/>
<name>A0ABD1FZL4_SALDI</name>
<dbReference type="InterPro" id="IPR025224">
    <property type="entry name" value="CCAR1/CCAR2"/>
</dbReference>
<dbReference type="InterPro" id="IPR025954">
    <property type="entry name" value="DBC1/CARP1_inactive_NUDIX"/>
</dbReference>
<reference evidence="3 4" key="1">
    <citation type="submission" date="2024-06" db="EMBL/GenBank/DDBJ databases">
        <title>A chromosome level genome sequence of Diviner's sage (Salvia divinorum).</title>
        <authorList>
            <person name="Ford S.A."/>
            <person name="Ro D.-K."/>
            <person name="Ness R.W."/>
            <person name="Phillips M.A."/>
        </authorList>
    </citation>
    <scope>NUCLEOTIDE SEQUENCE [LARGE SCALE GENOMIC DNA]</scope>
    <source>
        <strain evidence="3">SAF-2024a</strain>
        <tissue evidence="3">Leaf</tissue>
    </source>
</reference>
<evidence type="ECO:0000313" key="3">
    <source>
        <dbReference type="EMBL" id="KAL1537122.1"/>
    </source>
</evidence>
<feature type="domain" description="DBC1/CARP1 catalytically inactive NUDIX hydrolase" evidence="2">
    <location>
        <begin position="31"/>
        <end position="83"/>
    </location>
</feature>
<proteinExistence type="predicted"/>
<evidence type="ECO:0000313" key="4">
    <source>
        <dbReference type="Proteomes" id="UP001567538"/>
    </source>
</evidence>
<dbReference type="PANTHER" id="PTHR14304">
    <property type="entry name" value="CELL DIVISION CYCLE AND APOPTOSIS REGULATOR PROTEIN"/>
    <property type="match status" value="1"/>
</dbReference>
<comment type="caution">
    <text evidence="3">The sequence shown here is derived from an EMBL/GenBank/DDBJ whole genome shotgun (WGS) entry which is preliminary data.</text>
</comment>
<gene>
    <name evidence="3" type="ORF">AAHA92_29676</name>
</gene>
<feature type="region of interest" description="Disordered" evidence="1">
    <location>
        <begin position="89"/>
        <end position="130"/>
    </location>
</feature>
<protein>
    <submittedName>
        <fullName evidence="3">ATP/GTP-binding protein family</fullName>
    </submittedName>
</protein>
<evidence type="ECO:0000259" key="2">
    <source>
        <dbReference type="Pfam" id="PF14443"/>
    </source>
</evidence>
<accession>A0ABD1FZL4</accession>
<sequence length="212" mass="24276">MKKKFWMYCLSSFSIAFGFKVLMEHQTLAMLIHYERVEKDGFSSHREVAVLYVPDILDCLPSIELWRDQWISHRKAVAERDRQKKRYKEGVGGKSILSDADEGTEFPPKDGLSSHPPAELEKDEGTNPEVKTVNESVGAEAKGEQGCKKHIFCLSSGRCHFLLIHSGITVIRILKNQILSYQCLRNPFMRCFDMKWAAVFGLSFRSCGLNLW</sequence>
<dbReference type="Proteomes" id="UP001567538">
    <property type="component" value="Unassembled WGS sequence"/>
</dbReference>
<dbReference type="Pfam" id="PF14443">
    <property type="entry name" value="DBC1"/>
    <property type="match status" value="1"/>
</dbReference>
<dbReference type="EMBL" id="JBEAFC010000011">
    <property type="protein sequence ID" value="KAL1537122.1"/>
    <property type="molecule type" value="Genomic_DNA"/>
</dbReference>
<dbReference type="PANTHER" id="PTHR14304:SF11">
    <property type="entry name" value="SAP DOMAIN-CONTAINING PROTEIN"/>
    <property type="match status" value="1"/>
</dbReference>
<organism evidence="3 4">
    <name type="scientific">Salvia divinorum</name>
    <name type="common">Maria pastora</name>
    <name type="synonym">Diviner's sage</name>
    <dbReference type="NCBI Taxonomy" id="28513"/>
    <lineage>
        <taxon>Eukaryota</taxon>
        <taxon>Viridiplantae</taxon>
        <taxon>Streptophyta</taxon>
        <taxon>Embryophyta</taxon>
        <taxon>Tracheophyta</taxon>
        <taxon>Spermatophyta</taxon>
        <taxon>Magnoliopsida</taxon>
        <taxon>eudicotyledons</taxon>
        <taxon>Gunneridae</taxon>
        <taxon>Pentapetalae</taxon>
        <taxon>asterids</taxon>
        <taxon>lamiids</taxon>
        <taxon>Lamiales</taxon>
        <taxon>Lamiaceae</taxon>
        <taxon>Nepetoideae</taxon>
        <taxon>Mentheae</taxon>
        <taxon>Salviinae</taxon>
        <taxon>Salvia</taxon>
        <taxon>Salvia subgen. Calosphace</taxon>
    </lineage>
</organism>